<evidence type="ECO:0000313" key="2">
    <source>
        <dbReference type="EMBL" id="EOM74915.1"/>
    </source>
</evidence>
<protein>
    <submittedName>
        <fullName evidence="2">Uncharacterized protein</fullName>
    </submittedName>
</protein>
<dbReference type="EMBL" id="APMY01000113">
    <property type="protein sequence ID" value="EOM74915.1"/>
    <property type="molecule type" value="Genomic_DNA"/>
</dbReference>
<dbReference type="Proteomes" id="UP000013525">
    <property type="component" value="Unassembled WGS sequence"/>
</dbReference>
<name>R7WIB5_9NOCA</name>
<feature type="region of interest" description="Disordered" evidence="1">
    <location>
        <begin position="24"/>
        <end position="49"/>
    </location>
</feature>
<evidence type="ECO:0000313" key="3">
    <source>
        <dbReference type="Proteomes" id="UP000013525"/>
    </source>
</evidence>
<dbReference type="AlphaFoldDB" id="R7WIB5"/>
<keyword evidence="3" id="KW-1185">Reference proteome</keyword>
<accession>R7WIB5</accession>
<reference evidence="2 3" key="1">
    <citation type="journal article" date="2013" name="Genome Announc.">
        <title>Draft Genome Sequence of Rhodococcus rhodnii Strain LMG5362, a Symbiont of Rhodnius prolixus (Hemiptera, Reduviidae, Triatominae), the Principle Vector of Trypanosoma cruzi.</title>
        <authorList>
            <person name="Pachebat J.A."/>
            <person name="van Keulen G."/>
            <person name="Whitten M.M."/>
            <person name="Girdwood S."/>
            <person name="Del Sol R."/>
            <person name="Dyson P.J."/>
            <person name="Facey P.D."/>
        </authorList>
    </citation>
    <scope>NUCLEOTIDE SEQUENCE [LARGE SCALE GENOMIC DNA]</scope>
    <source>
        <strain evidence="2 3">LMG 5362</strain>
    </source>
</reference>
<evidence type="ECO:0000256" key="1">
    <source>
        <dbReference type="SAM" id="MobiDB-lite"/>
    </source>
</evidence>
<gene>
    <name evidence="2" type="ORF">Rrhod_3793</name>
</gene>
<sequence>MPALVGLLAQRRCATAPFACSERRRAARRPGRIHDPRGEPICGGAPVMR</sequence>
<comment type="caution">
    <text evidence="2">The sequence shown here is derived from an EMBL/GenBank/DDBJ whole genome shotgun (WGS) entry which is preliminary data.</text>
</comment>
<organism evidence="2 3">
    <name type="scientific">Rhodococcus rhodnii LMG 5362</name>
    <dbReference type="NCBI Taxonomy" id="1273125"/>
    <lineage>
        <taxon>Bacteria</taxon>
        <taxon>Bacillati</taxon>
        <taxon>Actinomycetota</taxon>
        <taxon>Actinomycetes</taxon>
        <taxon>Mycobacteriales</taxon>
        <taxon>Nocardiaceae</taxon>
        <taxon>Rhodococcus</taxon>
    </lineage>
</organism>
<proteinExistence type="predicted"/>
<dbReference type="PATRIC" id="fig|1273125.3.peg.3610"/>